<dbReference type="STRING" id="89093.SAMN04488558_10263"/>
<dbReference type="RefSeq" id="WP_092570438.1">
    <property type="nucleotide sequence ID" value="NZ_FOEN01000002.1"/>
</dbReference>
<feature type="transmembrane region" description="Helical" evidence="1">
    <location>
        <begin position="79"/>
        <end position="100"/>
    </location>
</feature>
<dbReference type="InterPro" id="IPR011435">
    <property type="entry name" value="UmpAB"/>
</dbReference>
<organism evidence="2 3">
    <name type="scientific">Ignavigranum ruoffiae</name>
    <dbReference type="NCBI Taxonomy" id="89093"/>
    <lineage>
        <taxon>Bacteria</taxon>
        <taxon>Bacillati</taxon>
        <taxon>Bacillota</taxon>
        <taxon>Bacilli</taxon>
        <taxon>Lactobacillales</taxon>
        <taxon>Aerococcaceae</taxon>
        <taxon>Ignavigranum</taxon>
    </lineage>
</organism>
<feature type="transmembrane region" description="Helical" evidence="1">
    <location>
        <begin position="166"/>
        <end position="191"/>
    </location>
</feature>
<feature type="transmembrane region" description="Helical" evidence="1">
    <location>
        <begin position="426"/>
        <end position="446"/>
    </location>
</feature>
<evidence type="ECO:0000313" key="2">
    <source>
        <dbReference type="EMBL" id="SEP79480.1"/>
    </source>
</evidence>
<reference evidence="2 3" key="1">
    <citation type="submission" date="2016-10" db="EMBL/GenBank/DDBJ databases">
        <authorList>
            <person name="de Groot N.N."/>
        </authorList>
    </citation>
    <scope>NUCLEOTIDE SEQUENCE [LARGE SCALE GENOMIC DNA]</scope>
    <source>
        <strain evidence="2 3">DSM 15695</strain>
    </source>
</reference>
<feature type="transmembrane region" description="Helical" evidence="1">
    <location>
        <begin position="7"/>
        <end position="29"/>
    </location>
</feature>
<proteinExistence type="predicted"/>
<protein>
    <recommendedName>
        <fullName evidence="4">DUF1538 domain-containing protein</fullName>
    </recommendedName>
</protein>
<dbReference type="EMBL" id="FOEN01000002">
    <property type="protein sequence ID" value="SEP79480.1"/>
    <property type="molecule type" value="Genomic_DNA"/>
</dbReference>
<keyword evidence="1" id="KW-1133">Transmembrane helix</keyword>
<dbReference type="Pfam" id="PF07556">
    <property type="entry name" value="DUF1538"/>
    <property type="match status" value="2"/>
</dbReference>
<keyword evidence="1" id="KW-0812">Transmembrane</keyword>
<dbReference type="AlphaFoldDB" id="A0A1H9ARY0"/>
<dbReference type="OrthoDB" id="9805989at2"/>
<feature type="transmembrane region" description="Helical" evidence="1">
    <location>
        <begin position="140"/>
        <end position="160"/>
    </location>
</feature>
<feature type="transmembrane region" description="Helical" evidence="1">
    <location>
        <begin position="366"/>
        <end position="390"/>
    </location>
</feature>
<evidence type="ECO:0008006" key="4">
    <source>
        <dbReference type="Google" id="ProtNLM"/>
    </source>
</evidence>
<feature type="transmembrane region" description="Helical" evidence="1">
    <location>
        <begin position="112"/>
        <end position="133"/>
    </location>
</feature>
<feature type="transmembrane region" description="Helical" evidence="1">
    <location>
        <begin position="203"/>
        <end position="224"/>
    </location>
</feature>
<gene>
    <name evidence="2" type="ORF">SAMN04488558_10263</name>
</gene>
<evidence type="ECO:0000313" key="3">
    <source>
        <dbReference type="Proteomes" id="UP000198833"/>
    </source>
</evidence>
<feature type="transmembrane region" description="Helical" evidence="1">
    <location>
        <begin position="291"/>
        <end position="310"/>
    </location>
</feature>
<evidence type="ECO:0000256" key="1">
    <source>
        <dbReference type="SAM" id="Phobius"/>
    </source>
</evidence>
<sequence length="489" mass="52830">MLDKIKEVMIAIIPINILVIFIDLFILSLPRASLLIFFASSLLLIVGLALFMLGVDISASQMGRMLGQGLTSLKSKHHLFLATAGVGFIISIAEPSLTILAHQIERGSFQAISQLTVIIIVSLGIAVFMALGIFRIVFRWNLRIIMMLGYLLVFLLSFFIDDTIFAFAFDASGATTGVMTVPFILAISQGISSMTDNPTDDNHFGLVGITSIGPILAVIILGLLTPQLNIDITDIEAAGINPSENFISFFLTQAFQSIKQVIFGLGPLLLIFALYHYLIEKQSQRMIRDSLLGFLYLAVGLTLFLLGVSTGFMPLGRILGENLYMQVPTIWLMLIGFILGVVAILAEPAIYVLIDQMEMVTGGAVAKLPILMTLSISIGLAIVLSIAKILVPNLNLWGILFIGFALILILANKVSPLFVGLALDSGGTASGPMTGTFIFAFIQGIAQAHPHAEPLRDGFGMIGIVAMTPILCVQILGLIYQKQQDQAED</sequence>
<name>A0A1H9ARY0_9LACT</name>
<keyword evidence="1" id="KW-0472">Membrane</keyword>
<feature type="transmembrane region" description="Helical" evidence="1">
    <location>
        <begin position="261"/>
        <end position="279"/>
    </location>
</feature>
<keyword evidence="3" id="KW-1185">Reference proteome</keyword>
<feature type="transmembrane region" description="Helical" evidence="1">
    <location>
        <begin position="35"/>
        <end position="58"/>
    </location>
</feature>
<feature type="transmembrane region" description="Helical" evidence="1">
    <location>
        <begin position="330"/>
        <end position="354"/>
    </location>
</feature>
<dbReference type="Proteomes" id="UP000198833">
    <property type="component" value="Unassembled WGS sequence"/>
</dbReference>
<accession>A0A1H9ARY0</accession>
<feature type="transmembrane region" description="Helical" evidence="1">
    <location>
        <begin position="458"/>
        <end position="480"/>
    </location>
</feature>
<feature type="transmembrane region" description="Helical" evidence="1">
    <location>
        <begin position="396"/>
        <end position="414"/>
    </location>
</feature>